<dbReference type="PANTHER" id="PTHR15314">
    <property type="entry name" value="RIBONUCLEASE P PROTEIN SUBUNIT P20"/>
    <property type="match status" value="1"/>
</dbReference>
<dbReference type="InterPro" id="IPR036882">
    <property type="entry name" value="Alba-like_dom_sf"/>
</dbReference>
<comment type="subcellular location">
    <subcellularLocation>
        <location evidence="1">Nucleus</location>
        <location evidence="1">Nucleolus</location>
    </subcellularLocation>
</comment>
<evidence type="ECO:0000256" key="3">
    <source>
        <dbReference type="ARBA" id="ARBA00023242"/>
    </source>
</evidence>
<evidence type="ECO:0000256" key="1">
    <source>
        <dbReference type="ARBA" id="ARBA00004604"/>
    </source>
</evidence>
<reference evidence="5 6" key="1">
    <citation type="submission" date="2024-01" db="EMBL/GenBank/DDBJ databases">
        <title>A draft genome for the cacao thread blight pathogen Marasmiellus scandens.</title>
        <authorList>
            <person name="Baruah I.K."/>
            <person name="Leung J."/>
            <person name="Bukari Y."/>
            <person name="Amoako-Attah I."/>
            <person name="Meinhardt L.W."/>
            <person name="Bailey B.A."/>
            <person name="Cohen S.P."/>
        </authorList>
    </citation>
    <scope>NUCLEOTIDE SEQUENCE [LARGE SCALE GENOMIC DNA]</scope>
    <source>
        <strain evidence="5 6">GH-19</strain>
    </source>
</reference>
<evidence type="ECO:0000313" key="5">
    <source>
        <dbReference type="EMBL" id="KAK7449741.1"/>
    </source>
</evidence>
<keyword evidence="3" id="KW-0539">Nucleus</keyword>
<accession>A0ABR1J997</accession>
<keyword evidence="6" id="KW-1185">Reference proteome</keyword>
<dbReference type="Pfam" id="PF12328">
    <property type="entry name" value="Rpp20"/>
    <property type="match status" value="1"/>
</dbReference>
<proteinExistence type="predicted"/>
<gene>
    <name evidence="5" type="ORF">VKT23_013216</name>
</gene>
<evidence type="ECO:0000256" key="4">
    <source>
        <dbReference type="SAM" id="MobiDB-lite"/>
    </source>
</evidence>
<protein>
    <submittedName>
        <fullName evidence="5">Uncharacterized protein</fullName>
    </submittedName>
</protein>
<feature type="region of interest" description="Disordered" evidence="4">
    <location>
        <begin position="199"/>
        <end position="242"/>
    </location>
</feature>
<name>A0ABR1J997_9AGAR</name>
<feature type="region of interest" description="Disordered" evidence="4">
    <location>
        <begin position="40"/>
        <end position="87"/>
    </location>
</feature>
<feature type="region of interest" description="Disordered" evidence="4">
    <location>
        <begin position="1"/>
        <end position="22"/>
    </location>
</feature>
<dbReference type="Proteomes" id="UP001498398">
    <property type="component" value="Unassembled WGS sequence"/>
</dbReference>
<dbReference type="Gene3D" id="3.30.110.20">
    <property type="entry name" value="Alba-like domain"/>
    <property type="match status" value="1"/>
</dbReference>
<evidence type="ECO:0000313" key="6">
    <source>
        <dbReference type="Proteomes" id="UP001498398"/>
    </source>
</evidence>
<sequence length="242" mass="26307">MSSRKRAIHDSPPQRKRLKVTAPDGAAVAVDVAVDVVQENAPKTAPEAVTTENPEKSKRNRIRKLTAPRPFPTVPTSVSATGPRSAHTEGKNMICITRKTSLGAYLRRCKNVFIKDGYKTLHLSAMGAAIPLLLQLTVALPPILPFSPQEIHTETTTGTVEVIDEVLPEDEDEDITQQTRGKSTLQVIIRVGDGEPSVSVARNSRKKVKPRATAGHVQDKASPASNTEVVVQEPEQVEMEMV</sequence>
<dbReference type="SUPFAM" id="SSF82704">
    <property type="entry name" value="AlbA-like"/>
    <property type="match status" value="1"/>
</dbReference>
<dbReference type="InterPro" id="IPR014612">
    <property type="entry name" value="Pop7/Rpp20"/>
</dbReference>
<dbReference type="PANTHER" id="PTHR15314:SF1">
    <property type="entry name" value="RIBONUCLEASE P PROTEIN SUBUNIT P20"/>
    <property type="match status" value="1"/>
</dbReference>
<organism evidence="5 6">
    <name type="scientific">Marasmiellus scandens</name>
    <dbReference type="NCBI Taxonomy" id="2682957"/>
    <lineage>
        <taxon>Eukaryota</taxon>
        <taxon>Fungi</taxon>
        <taxon>Dikarya</taxon>
        <taxon>Basidiomycota</taxon>
        <taxon>Agaricomycotina</taxon>
        <taxon>Agaricomycetes</taxon>
        <taxon>Agaricomycetidae</taxon>
        <taxon>Agaricales</taxon>
        <taxon>Marasmiineae</taxon>
        <taxon>Omphalotaceae</taxon>
        <taxon>Marasmiellus</taxon>
    </lineage>
</organism>
<evidence type="ECO:0000256" key="2">
    <source>
        <dbReference type="ARBA" id="ARBA00022694"/>
    </source>
</evidence>
<dbReference type="EMBL" id="JBANRG010000035">
    <property type="protein sequence ID" value="KAK7449741.1"/>
    <property type="molecule type" value="Genomic_DNA"/>
</dbReference>
<comment type="caution">
    <text evidence="5">The sequence shown here is derived from an EMBL/GenBank/DDBJ whole genome shotgun (WGS) entry which is preliminary data.</text>
</comment>
<keyword evidence="2" id="KW-0819">tRNA processing</keyword>